<dbReference type="EMBL" id="CT868097">
    <property type="protein sequence ID" value="CAK71701.1"/>
    <property type="molecule type" value="Genomic_DNA"/>
</dbReference>
<sequence>MIKLESDVTPNFQPQRDILKQMEETMMVLQKPKPLHAPLIQQEEFSQQSMLLKEIDFFCQKLTTVKKAKPKVEDVSTKQFTCSTPEIQKLQMLNEPDEMDEQQHQVKFADEYQQDLEKVRTIPNESVFQKRTGIVRQVQPKLIIKKLEFELENPPSWIPVKIEKKLEQGLKLNLNLCIFWPEEELANLSTQNINILSLIENMKNINYFNQSIKQKKNNNIKEFTLLSIQLFQQLKIYSIILCLNYIYPIRELCIRANEIKKELLSEALYERKKNMLLLEQKRITKKMFLRYLFLRIKYKSAINKILNDTTQIRQMINQKKCFQKLYQYSQRNKSKNEFYELVCDHMRVKTLNTIFQNWRIFHQCLARQRQAAKSIRKILLRQSLQAWQQITYYLTQQEQRKRQLEKEQKEKAQRVENQKEDDDNDDNQVLSQFLTDEKPRNMYEGPNCLNDIYTVDERQVQAKKIKLIIFELKEDLKLCPNLMQKVFIKWKIAFLQRHRQKEFIQIMQLRRIQKGFQFWKNDKEYHPFYQFLLKRKGLEGFRYNQLTSKQQKLQDQLKIITLKQQRQQIEEMAIEVYNKNVQKKAFQAWKYLLQNDNLHELWQSLSNQKLKQDFQIVKLKYDIIQKKRKIKYFKKWVVNFIKSRRSIKNLQQCEGTAKEKAIESLIRIAFETSMKTQFKWLEYYKDN</sequence>
<evidence type="ECO:0000313" key="2">
    <source>
        <dbReference type="EMBL" id="CAK71701.1"/>
    </source>
</evidence>
<organism evidence="2 3">
    <name type="scientific">Paramecium tetraurelia</name>
    <dbReference type="NCBI Taxonomy" id="5888"/>
    <lineage>
        <taxon>Eukaryota</taxon>
        <taxon>Sar</taxon>
        <taxon>Alveolata</taxon>
        <taxon>Ciliophora</taxon>
        <taxon>Intramacronucleata</taxon>
        <taxon>Oligohymenophorea</taxon>
        <taxon>Peniculida</taxon>
        <taxon>Parameciidae</taxon>
        <taxon>Paramecium</taxon>
    </lineage>
</organism>
<reference evidence="2 3" key="1">
    <citation type="journal article" date="2006" name="Nature">
        <title>Global trends of whole-genome duplications revealed by the ciliate Paramecium tetraurelia.</title>
        <authorList>
            <consortium name="Genoscope"/>
            <person name="Aury J.-M."/>
            <person name="Jaillon O."/>
            <person name="Duret L."/>
            <person name="Noel B."/>
            <person name="Jubin C."/>
            <person name="Porcel B.M."/>
            <person name="Segurens B."/>
            <person name="Daubin V."/>
            <person name="Anthouard V."/>
            <person name="Aiach N."/>
            <person name="Arnaiz O."/>
            <person name="Billaut A."/>
            <person name="Beisson J."/>
            <person name="Blanc I."/>
            <person name="Bouhouche K."/>
            <person name="Camara F."/>
            <person name="Duharcourt S."/>
            <person name="Guigo R."/>
            <person name="Gogendeau D."/>
            <person name="Katinka M."/>
            <person name="Keller A.-M."/>
            <person name="Kissmehl R."/>
            <person name="Klotz C."/>
            <person name="Koll F."/>
            <person name="Le Moue A."/>
            <person name="Lepere C."/>
            <person name="Malinsky S."/>
            <person name="Nowacki M."/>
            <person name="Nowak J.K."/>
            <person name="Plattner H."/>
            <person name="Poulain J."/>
            <person name="Ruiz F."/>
            <person name="Serrano V."/>
            <person name="Zagulski M."/>
            <person name="Dessen P."/>
            <person name="Betermier M."/>
            <person name="Weissenbach J."/>
            <person name="Scarpelli C."/>
            <person name="Schachter V."/>
            <person name="Sperling L."/>
            <person name="Meyer E."/>
            <person name="Cohen J."/>
            <person name="Wincker P."/>
        </authorList>
    </citation>
    <scope>NUCLEOTIDE SEQUENCE [LARGE SCALE GENOMIC DNA]</scope>
    <source>
        <strain evidence="2 3">Stock d4-2</strain>
    </source>
</reference>
<feature type="region of interest" description="Disordered" evidence="1">
    <location>
        <begin position="404"/>
        <end position="429"/>
    </location>
</feature>
<accession>A0CLN4</accession>
<dbReference type="Proteomes" id="UP000000600">
    <property type="component" value="Unassembled WGS sequence"/>
</dbReference>
<dbReference type="HOGENOM" id="CLU_400889_0_0_1"/>
<dbReference type="RefSeq" id="XP_001439098.1">
    <property type="nucleotide sequence ID" value="XM_001439061.1"/>
</dbReference>
<keyword evidence="3" id="KW-1185">Reference proteome</keyword>
<dbReference type="AlphaFoldDB" id="A0CLN4"/>
<evidence type="ECO:0000313" key="3">
    <source>
        <dbReference type="Proteomes" id="UP000000600"/>
    </source>
</evidence>
<dbReference type="OMA" id="NDKEYHP"/>
<dbReference type="OrthoDB" id="301267at2759"/>
<name>A0CLN4_PARTE</name>
<evidence type="ECO:0000256" key="1">
    <source>
        <dbReference type="SAM" id="MobiDB-lite"/>
    </source>
</evidence>
<dbReference type="InParanoid" id="A0CLN4"/>
<dbReference type="KEGG" id="ptm:GSPATT00008250001"/>
<feature type="compositionally biased region" description="Basic and acidic residues" evidence="1">
    <location>
        <begin position="404"/>
        <end position="418"/>
    </location>
</feature>
<gene>
    <name evidence="2" type="ORF">GSPATT00008250001</name>
</gene>
<proteinExistence type="predicted"/>
<dbReference type="GeneID" id="5024883"/>
<evidence type="ECO:0008006" key="4">
    <source>
        <dbReference type="Google" id="ProtNLM"/>
    </source>
</evidence>
<protein>
    <recommendedName>
        <fullName evidence="4">Sfi1 spindle body domain-containing protein</fullName>
    </recommendedName>
</protein>